<evidence type="ECO:0000256" key="2">
    <source>
        <dbReference type="SAM" id="Phobius"/>
    </source>
</evidence>
<evidence type="ECO:0000256" key="1">
    <source>
        <dbReference type="SAM" id="MobiDB-lite"/>
    </source>
</evidence>
<protein>
    <submittedName>
        <fullName evidence="3">Uncharacterized protein</fullName>
    </submittedName>
</protein>
<comment type="caution">
    <text evidence="3">The sequence shown here is derived from an EMBL/GenBank/DDBJ whole genome shotgun (WGS) entry which is preliminary data.</text>
</comment>
<keyword evidence="4" id="KW-1185">Reference proteome</keyword>
<sequence length="201" mass="21574">MNIKQLCVAGNNNLQLQSISPFFKLEHLRYSLRSLLLVSFTFTHYIANKRTFFIIKAVTVGLLASAPFAAAFGVSDVVDFEKRHVGSLAAYASKVVRAAVPGVIVEKSQAADEFGPWDSDEDEFGSWVDKREPHHTEGQIAAKKAAAAASSNANSASASTKSCNRNKKRHHTEAQIAAKQAKAAAASSTDSVDSASDDCDD</sequence>
<feature type="region of interest" description="Disordered" evidence="1">
    <location>
        <begin position="135"/>
        <end position="201"/>
    </location>
</feature>
<feature type="transmembrane region" description="Helical" evidence="2">
    <location>
        <begin position="53"/>
        <end position="74"/>
    </location>
</feature>
<dbReference type="Proteomes" id="UP001345013">
    <property type="component" value="Unassembled WGS sequence"/>
</dbReference>
<organism evidence="3 4">
    <name type="scientific">Lithohypha guttulata</name>
    <dbReference type="NCBI Taxonomy" id="1690604"/>
    <lineage>
        <taxon>Eukaryota</taxon>
        <taxon>Fungi</taxon>
        <taxon>Dikarya</taxon>
        <taxon>Ascomycota</taxon>
        <taxon>Pezizomycotina</taxon>
        <taxon>Eurotiomycetes</taxon>
        <taxon>Chaetothyriomycetidae</taxon>
        <taxon>Chaetothyriales</taxon>
        <taxon>Trichomeriaceae</taxon>
        <taxon>Lithohypha</taxon>
    </lineage>
</organism>
<reference evidence="3 4" key="1">
    <citation type="submission" date="2023-08" db="EMBL/GenBank/DDBJ databases">
        <title>Black Yeasts Isolated from many extreme environments.</title>
        <authorList>
            <person name="Coleine C."/>
            <person name="Stajich J.E."/>
            <person name="Selbmann L."/>
        </authorList>
    </citation>
    <scope>NUCLEOTIDE SEQUENCE [LARGE SCALE GENOMIC DNA]</scope>
    <source>
        <strain evidence="3 4">CCFEE 5885</strain>
    </source>
</reference>
<keyword evidence="2" id="KW-0472">Membrane</keyword>
<keyword evidence="2" id="KW-0812">Transmembrane</keyword>
<feature type="compositionally biased region" description="Low complexity" evidence="1">
    <location>
        <begin position="174"/>
        <end position="194"/>
    </location>
</feature>
<evidence type="ECO:0000313" key="4">
    <source>
        <dbReference type="Proteomes" id="UP001345013"/>
    </source>
</evidence>
<dbReference type="EMBL" id="JAVRRG010000040">
    <property type="protein sequence ID" value="KAK5093731.1"/>
    <property type="molecule type" value="Genomic_DNA"/>
</dbReference>
<keyword evidence="2" id="KW-1133">Transmembrane helix</keyword>
<accession>A0ABR0KD46</accession>
<proteinExistence type="predicted"/>
<name>A0ABR0KD46_9EURO</name>
<feature type="compositionally biased region" description="Low complexity" evidence="1">
    <location>
        <begin position="141"/>
        <end position="159"/>
    </location>
</feature>
<gene>
    <name evidence="3" type="ORF">LTR24_004113</name>
</gene>
<evidence type="ECO:0000313" key="3">
    <source>
        <dbReference type="EMBL" id="KAK5093731.1"/>
    </source>
</evidence>